<dbReference type="InterPro" id="IPR025711">
    <property type="entry name" value="PepSY"/>
</dbReference>
<evidence type="ECO:0000256" key="2">
    <source>
        <dbReference type="SAM" id="SignalP"/>
    </source>
</evidence>
<dbReference type="EMBL" id="JAVRFE010000005">
    <property type="protein sequence ID" value="MDT0455288.1"/>
    <property type="molecule type" value="Genomic_DNA"/>
</dbReference>
<comment type="caution">
    <text evidence="4">The sequence shown here is derived from an EMBL/GenBank/DDBJ whole genome shotgun (WGS) entry which is preliminary data.</text>
</comment>
<feature type="region of interest" description="Disordered" evidence="1">
    <location>
        <begin position="173"/>
        <end position="192"/>
    </location>
</feature>
<dbReference type="Proteomes" id="UP001180551">
    <property type="component" value="Unassembled WGS sequence"/>
</dbReference>
<organism evidence="4 5">
    <name type="scientific">Streptomyces mooreae</name>
    <dbReference type="NCBI Taxonomy" id="3075523"/>
    <lineage>
        <taxon>Bacteria</taxon>
        <taxon>Bacillati</taxon>
        <taxon>Actinomycetota</taxon>
        <taxon>Actinomycetes</taxon>
        <taxon>Kitasatosporales</taxon>
        <taxon>Streptomycetaceae</taxon>
        <taxon>Streptomyces</taxon>
    </lineage>
</organism>
<feature type="domain" description="PepSY" evidence="3">
    <location>
        <begin position="87"/>
        <end position="145"/>
    </location>
</feature>
<proteinExistence type="predicted"/>
<feature type="domain" description="PepSY" evidence="3">
    <location>
        <begin position="167"/>
        <end position="220"/>
    </location>
</feature>
<feature type="compositionally biased region" description="Acidic residues" evidence="1">
    <location>
        <begin position="227"/>
        <end position="237"/>
    </location>
</feature>
<protein>
    <submittedName>
        <fullName evidence="4">PepSY domain-containing protein</fullName>
    </submittedName>
</protein>
<evidence type="ECO:0000256" key="1">
    <source>
        <dbReference type="SAM" id="MobiDB-lite"/>
    </source>
</evidence>
<feature type="region of interest" description="Disordered" evidence="1">
    <location>
        <begin position="50"/>
        <end position="75"/>
    </location>
</feature>
<evidence type="ECO:0000259" key="3">
    <source>
        <dbReference type="Pfam" id="PF03413"/>
    </source>
</evidence>
<evidence type="ECO:0000313" key="5">
    <source>
        <dbReference type="Proteomes" id="UP001180551"/>
    </source>
</evidence>
<feature type="compositionally biased region" description="Polar residues" evidence="1">
    <location>
        <begin position="50"/>
        <end position="68"/>
    </location>
</feature>
<dbReference type="Pfam" id="PF03413">
    <property type="entry name" value="PepSY"/>
    <property type="match status" value="2"/>
</dbReference>
<sequence>MKRHLIIATAAAAALVAGGTVTAVAVSNDTGSANAASGRQLPAKTVAHEANTQASGTAQVQDGRSSIPMQDDDANGQEEIREANAAKVSAPDAAAAALKAVPGTVTGLDLDADRPGLVWDADVLGKDGKWHEVTLDAGNARVLNQHIDQDEDDDAQERAAAENAGTDAAAAARSAASHGTVTSVELDDDHRGKAVWEVETITKNGKEHKLLADPQSANVTAAPAHDTDDDDNDGADD</sequence>
<dbReference type="RefSeq" id="WP_311622665.1">
    <property type="nucleotide sequence ID" value="NZ_JAVRFE010000005.1"/>
</dbReference>
<gene>
    <name evidence="4" type="ORF">RM550_05970</name>
</gene>
<reference evidence="4" key="1">
    <citation type="submission" date="2024-05" db="EMBL/GenBank/DDBJ databases">
        <title>30 novel species of actinomycetes from the DSMZ collection.</title>
        <authorList>
            <person name="Nouioui I."/>
        </authorList>
    </citation>
    <scope>NUCLEOTIDE SEQUENCE</scope>
    <source>
        <strain evidence="4">DSM 41527</strain>
    </source>
</reference>
<keyword evidence="5" id="KW-1185">Reference proteome</keyword>
<evidence type="ECO:0000313" key="4">
    <source>
        <dbReference type="EMBL" id="MDT0455288.1"/>
    </source>
</evidence>
<feature type="chain" id="PRO_5046353614" evidence="2">
    <location>
        <begin position="26"/>
        <end position="237"/>
    </location>
</feature>
<feature type="region of interest" description="Disordered" evidence="1">
    <location>
        <begin position="205"/>
        <end position="237"/>
    </location>
</feature>
<feature type="signal peptide" evidence="2">
    <location>
        <begin position="1"/>
        <end position="25"/>
    </location>
</feature>
<accession>A0ABU2T226</accession>
<dbReference type="Gene3D" id="3.10.450.40">
    <property type="match status" value="2"/>
</dbReference>
<keyword evidence="2" id="KW-0732">Signal</keyword>
<name>A0ABU2T226_9ACTN</name>